<name>A0A1V6P3P3_PENPO</name>
<dbReference type="Pfam" id="PF01177">
    <property type="entry name" value="Asp_Glu_race"/>
    <property type="match status" value="1"/>
</dbReference>
<accession>A0A1V6P3P3</accession>
<evidence type="ECO:0008006" key="4">
    <source>
        <dbReference type="Google" id="ProtNLM"/>
    </source>
</evidence>
<dbReference type="InterPro" id="IPR053714">
    <property type="entry name" value="Iso_Racemase_Enz_sf"/>
</dbReference>
<sequence>MPNQAESTLPSVSGSPSSRKINILLVNPNSTEYMTNACLQAIAPNLPSDVTVYGFTAPHPGPTAIESQTDAVLSTEACIRAIVPIAGNYDAFLVACFRAHPLIGVLKEEFSQPVLGIMEAAMYSARMLGDRLGIICISERSLVAHRHAVSGYGFSEYFAGCESVQLGVLELDSKPKDEVHAIISMKVDRLVKWKGADCVLLGCAGMAEMRTVCEAVVGGTGVRVLDGVGLGIQLLTGLVRENLKTAKSGFYRDSSADRSKRGQSWL</sequence>
<dbReference type="OrthoDB" id="412018at2759"/>
<evidence type="ECO:0000256" key="1">
    <source>
        <dbReference type="ARBA" id="ARBA00038414"/>
    </source>
</evidence>
<dbReference type="InterPro" id="IPR015942">
    <property type="entry name" value="Asp/Glu/hydantoin_racemase"/>
</dbReference>
<dbReference type="PANTHER" id="PTHR28047">
    <property type="entry name" value="PROTEIN DCG1"/>
    <property type="match status" value="1"/>
</dbReference>
<dbReference type="STRING" id="60169.A0A1V6P3P3"/>
<evidence type="ECO:0000313" key="3">
    <source>
        <dbReference type="Proteomes" id="UP000191408"/>
    </source>
</evidence>
<protein>
    <recommendedName>
        <fullName evidence="4">Asp/Glu/hydantoin racemase</fullName>
    </recommendedName>
</protein>
<comment type="caution">
    <text evidence="2">The sequence shown here is derived from an EMBL/GenBank/DDBJ whole genome shotgun (WGS) entry which is preliminary data.</text>
</comment>
<organism evidence="2 3">
    <name type="scientific">Penicillium polonicum</name>
    <dbReference type="NCBI Taxonomy" id="60169"/>
    <lineage>
        <taxon>Eukaryota</taxon>
        <taxon>Fungi</taxon>
        <taxon>Dikarya</taxon>
        <taxon>Ascomycota</taxon>
        <taxon>Pezizomycotina</taxon>
        <taxon>Eurotiomycetes</taxon>
        <taxon>Eurotiomycetidae</taxon>
        <taxon>Eurotiales</taxon>
        <taxon>Aspergillaceae</taxon>
        <taxon>Penicillium</taxon>
    </lineage>
</organism>
<dbReference type="Proteomes" id="UP000191408">
    <property type="component" value="Unassembled WGS sequence"/>
</dbReference>
<proteinExistence type="inferred from homology"/>
<comment type="similarity">
    <text evidence="1">Belongs to the HyuE racemase family.</text>
</comment>
<reference evidence="3" key="1">
    <citation type="journal article" date="2017" name="Nat. Microbiol.">
        <title>Global analysis of biosynthetic gene clusters reveals vast potential of secondary metabolite production in Penicillium species.</title>
        <authorList>
            <person name="Nielsen J.C."/>
            <person name="Grijseels S."/>
            <person name="Prigent S."/>
            <person name="Ji B."/>
            <person name="Dainat J."/>
            <person name="Nielsen K.F."/>
            <person name="Frisvad J.C."/>
            <person name="Workman M."/>
            <person name="Nielsen J."/>
        </authorList>
    </citation>
    <scope>NUCLEOTIDE SEQUENCE [LARGE SCALE GENOMIC DNA]</scope>
    <source>
        <strain evidence="3">IBT 4502</strain>
    </source>
</reference>
<dbReference type="GO" id="GO:0047661">
    <property type="term" value="F:amino-acid racemase activity"/>
    <property type="evidence" value="ECO:0007669"/>
    <property type="project" value="InterPro"/>
</dbReference>
<keyword evidence="3" id="KW-1185">Reference proteome</keyword>
<gene>
    <name evidence="2" type="ORF">PENPOL_c001G00809</name>
</gene>
<dbReference type="AlphaFoldDB" id="A0A1V6P3P3"/>
<dbReference type="Gene3D" id="3.40.50.12500">
    <property type="match status" value="1"/>
</dbReference>
<dbReference type="InterPro" id="IPR052186">
    <property type="entry name" value="Hydantoin_racemase-like"/>
</dbReference>
<dbReference type="EMBL" id="MDYM01000001">
    <property type="protein sequence ID" value="OQD71226.1"/>
    <property type="molecule type" value="Genomic_DNA"/>
</dbReference>
<evidence type="ECO:0000313" key="2">
    <source>
        <dbReference type="EMBL" id="OQD71226.1"/>
    </source>
</evidence>
<dbReference type="PANTHER" id="PTHR28047:SF6">
    <property type="entry name" value="CN HYDROLASE DOMAIN-CONTAINING PROTEIN"/>
    <property type="match status" value="1"/>
</dbReference>